<dbReference type="Pfam" id="PF00440">
    <property type="entry name" value="TetR_N"/>
    <property type="match status" value="1"/>
</dbReference>
<keyword evidence="1 2" id="KW-0238">DNA-binding</keyword>
<evidence type="ECO:0000313" key="5">
    <source>
        <dbReference type="EMBL" id="EAP71115.1"/>
    </source>
</evidence>
<evidence type="ECO:0000256" key="1">
    <source>
        <dbReference type="ARBA" id="ARBA00023125"/>
    </source>
</evidence>
<dbReference type="InterPro" id="IPR050109">
    <property type="entry name" value="HTH-type_TetR-like_transc_reg"/>
</dbReference>
<name>A0AB33V8A7_RALSU</name>
<evidence type="ECO:0000256" key="2">
    <source>
        <dbReference type="PROSITE-ProRule" id="PRU00335"/>
    </source>
</evidence>
<dbReference type="AlphaFoldDB" id="A0AB33V8A7"/>
<sequence>MPRGTRTTRSSMAQPADTAAPVRPKRKNDPERTRADILAVATEEFAEQGFSGARVDTIAERTRTTKRMIYYYFGSKEGLYLAVLEKKYEEIRAFESSLQLSDMDPEAAMRALIGATFDYEENHPEFVRLVAVENIHNARHLAQSKTIANLNVTIVQTIEGLLERGRATGQFRAEVDALDLHLLITSFCFFRVSNRATLETAFGQKLGTPKTRARHKQMLCDAVIRYLKA</sequence>
<dbReference type="Pfam" id="PF17938">
    <property type="entry name" value="TetR_C_29"/>
    <property type="match status" value="1"/>
</dbReference>
<accession>A0AB33V8A7</accession>
<dbReference type="Gene3D" id="1.10.357.10">
    <property type="entry name" value="Tetracycline Repressor, domain 2"/>
    <property type="match status" value="1"/>
</dbReference>
<gene>
    <name evidence="5" type="ORF">RRSL_00583</name>
</gene>
<evidence type="ECO:0000259" key="4">
    <source>
        <dbReference type="PROSITE" id="PS50977"/>
    </source>
</evidence>
<organism evidence="5 6">
    <name type="scientific">Ralstonia solanacearum (strain UW551)</name>
    <dbReference type="NCBI Taxonomy" id="342110"/>
    <lineage>
        <taxon>Bacteria</taxon>
        <taxon>Pseudomonadati</taxon>
        <taxon>Pseudomonadota</taxon>
        <taxon>Betaproteobacteria</taxon>
        <taxon>Burkholderiales</taxon>
        <taxon>Burkholderiaceae</taxon>
        <taxon>Ralstonia</taxon>
        <taxon>Ralstonia solanacearum species complex</taxon>
    </lineage>
</organism>
<reference evidence="5 6" key="1">
    <citation type="journal article" date="2006" name="Mol. Plant Microbe Interact.">
        <title>Identification of open reading frames unique to a select agent: Ralstonia solanacearum race 3 biovar 2.</title>
        <authorList>
            <person name="Gabriel D.W."/>
            <person name="Allen C."/>
            <person name="Schell M."/>
            <person name="Denny T.P."/>
            <person name="Greenberg J.T."/>
            <person name="Duan Y.P."/>
            <person name="Flores-Cruz Z."/>
            <person name="Huang Q."/>
            <person name="Clifford J.M."/>
            <person name="Presting G."/>
            <person name="Gonzalez E.T."/>
            <person name="Reddy J."/>
            <person name="Elphinstone J."/>
            <person name="Swanson J."/>
            <person name="Yao J."/>
            <person name="Mulholland V."/>
            <person name="Liu L."/>
            <person name="Farmerie W."/>
            <person name="Patnaikuni M."/>
            <person name="Balogh B."/>
            <person name="Norman D."/>
            <person name="Alvarez A."/>
            <person name="Castillo J.A."/>
            <person name="Jones J."/>
            <person name="Saddler G."/>
            <person name="Walunas T."/>
            <person name="Zhukov A."/>
            <person name="Mikhailova N."/>
        </authorList>
    </citation>
    <scope>NUCLEOTIDE SEQUENCE [LARGE SCALE GENOMIC DNA]</scope>
    <source>
        <strain evidence="5 6">UW551</strain>
    </source>
</reference>
<proteinExistence type="predicted"/>
<evidence type="ECO:0000313" key="6">
    <source>
        <dbReference type="Proteomes" id="UP000005933"/>
    </source>
</evidence>
<dbReference type="PANTHER" id="PTHR30328">
    <property type="entry name" value="TRANSCRIPTIONAL REPRESSOR"/>
    <property type="match status" value="1"/>
</dbReference>
<dbReference type="InterPro" id="IPR001647">
    <property type="entry name" value="HTH_TetR"/>
</dbReference>
<feature type="compositionally biased region" description="Polar residues" evidence="3">
    <location>
        <begin position="1"/>
        <end position="13"/>
    </location>
</feature>
<dbReference type="PANTHER" id="PTHR30328:SF54">
    <property type="entry name" value="HTH-TYPE TRANSCRIPTIONAL REPRESSOR SCO4008"/>
    <property type="match status" value="1"/>
</dbReference>
<evidence type="ECO:0000256" key="3">
    <source>
        <dbReference type="SAM" id="MobiDB-lite"/>
    </source>
</evidence>
<dbReference type="InterPro" id="IPR036271">
    <property type="entry name" value="Tet_transcr_reg_TetR-rel_C_sf"/>
</dbReference>
<dbReference type="InterPro" id="IPR009057">
    <property type="entry name" value="Homeodomain-like_sf"/>
</dbReference>
<protein>
    <submittedName>
        <fullName evidence="5">Transcriptional regulator, TetR family</fullName>
    </submittedName>
</protein>
<dbReference type="SUPFAM" id="SSF48498">
    <property type="entry name" value="Tetracyclin repressor-like, C-terminal domain"/>
    <property type="match status" value="1"/>
</dbReference>
<feature type="DNA-binding region" description="H-T-H motif" evidence="2">
    <location>
        <begin position="54"/>
        <end position="73"/>
    </location>
</feature>
<dbReference type="PRINTS" id="PR00455">
    <property type="entry name" value="HTHTETR"/>
</dbReference>
<dbReference type="PROSITE" id="PS50977">
    <property type="entry name" value="HTH_TETR_2"/>
    <property type="match status" value="1"/>
</dbReference>
<dbReference type="GO" id="GO:0003677">
    <property type="term" value="F:DNA binding"/>
    <property type="evidence" value="ECO:0007669"/>
    <property type="project" value="UniProtKB-UniRule"/>
</dbReference>
<feature type="region of interest" description="Disordered" evidence="3">
    <location>
        <begin position="1"/>
        <end position="31"/>
    </location>
</feature>
<dbReference type="Proteomes" id="UP000005933">
    <property type="component" value="Unassembled WGS sequence"/>
</dbReference>
<comment type="caution">
    <text evidence="5">The sequence shown here is derived from an EMBL/GenBank/DDBJ whole genome shotgun (WGS) entry which is preliminary data.</text>
</comment>
<feature type="domain" description="HTH tetR-type" evidence="4">
    <location>
        <begin position="31"/>
        <end position="91"/>
    </location>
</feature>
<dbReference type="InterPro" id="IPR041474">
    <property type="entry name" value="NicS_C"/>
</dbReference>
<dbReference type="EMBL" id="AAKL01000065">
    <property type="protein sequence ID" value="EAP71115.1"/>
    <property type="molecule type" value="Genomic_DNA"/>
</dbReference>
<dbReference type="SUPFAM" id="SSF46689">
    <property type="entry name" value="Homeodomain-like"/>
    <property type="match status" value="1"/>
</dbReference>